<organism evidence="2 3">
    <name type="scientific">Sphaerimonospora thailandensis</name>
    <dbReference type="NCBI Taxonomy" id="795644"/>
    <lineage>
        <taxon>Bacteria</taxon>
        <taxon>Bacillati</taxon>
        <taxon>Actinomycetota</taxon>
        <taxon>Actinomycetes</taxon>
        <taxon>Streptosporangiales</taxon>
        <taxon>Streptosporangiaceae</taxon>
        <taxon>Sphaerimonospora</taxon>
    </lineage>
</organism>
<protein>
    <recommendedName>
        <fullName evidence="1">SnoaL-like domain-containing protein</fullName>
    </recommendedName>
</protein>
<comment type="caution">
    <text evidence="2">The sequence shown here is derived from an EMBL/GenBank/DDBJ whole genome shotgun (WGS) entry which is preliminary data.</text>
</comment>
<gene>
    <name evidence="2" type="ORF">Mth01_43030</name>
</gene>
<dbReference type="SUPFAM" id="SSF54427">
    <property type="entry name" value="NTF2-like"/>
    <property type="match status" value="1"/>
</dbReference>
<dbReference type="InterPro" id="IPR032710">
    <property type="entry name" value="NTF2-like_dom_sf"/>
</dbReference>
<evidence type="ECO:0000259" key="1">
    <source>
        <dbReference type="Pfam" id="PF12680"/>
    </source>
</evidence>
<evidence type="ECO:0000313" key="3">
    <source>
        <dbReference type="Proteomes" id="UP000610966"/>
    </source>
</evidence>
<dbReference type="AlphaFoldDB" id="A0A8J3W1D0"/>
<sequence>MATNREIIEAHYAASARGDLDGMLADFADDMSWTEMAGFPYAGTYVGLDEIREQVFGRLGADWDGFDATPEQVIDGGDGNVVTLGRYTGTYRATGKSMTVRFAHFWQVRDGRIVRFEQVTDSHLVRQAMQ</sequence>
<dbReference type="Proteomes" id="UP000610966">
    <property type="component" value="Unassembled WGS sequence"/>
</dbReference>
<name>A0A8J3W1D0_9ACTN</name>
<reference evidence="2" key="1">
    <citation type="submission" date="2021-01" db="EMBL/GenBank/DDBJ databases">
        <title>Whole genome shotgun sequence of Sphaerimonospora thailandensis NBRC 107569.</title>
        <authorList>
            <person name="Komaki H."/>
            <person name="Tamura T."/>
        </authorList>
    </citation>
    <scope>NUCLEOTIDE SEQUENCE</scope>
    <source>
        <strain evidence="2">NBRC 107569</strain>
    </source>
</reference>
<dbReference type="EMBL" id="BOOG01000044">
    <property type="protein sequence ID" value="GIH72050.1"/>
    <property type="molecule type" value="Genomic_DNA"/>
</dbReference>
<dbReference type="PANTHER" id="PTHR41252">
    <property type="entry name" value="BLR2505 PROTEIN"/>
    <property type="match status" value="1"/>
</dbReference>
<dbReference type="InterPro" id="IPR037401">
    <property type="entry name" value="SnoaL-like"/>
</dbReference>
<dbReference type="PANTHER" id="PTHR41252:SF1">
    <property type="entry name" value="BLR2505 PROTEIN"/>
    <property type="match status" value="1"/>
</dbReference>
<proteinExistence type="predicted"/>
<dbReference type="RefSeq" id="WP_204017717.1">
    <property type="nucleotide sequence ID" value="NZ_BOOG01000044.1"/>
</dbReference>
<feature type="domain" description="SnoaL-like" evidence="1">
    <location>
        <begin position="8"/>
        <end position="115"/>
    </location>
</feature>
<dbReference type="Gene3D" id="3.10.450.50">
    <property type="match status" value="1"/>
</dbReference>
<evidence type="ECO:0000313" key="2">
    <source>
        <dbReference type="EMBL" id="GIH72050.1"/>
    </source>
</evidence>
<dbReference type="Pfam" id="PF12680">
    <property type="entry name" value="SnoaL_2"/>
    <property type="match status" value="1"/>
</dbReference>
<keyword evidence="3" id="KW-1185">Reference proteome</keyword>
<accession>A0A8J3W1D0</accession>